<dbReference type="EMBL" id="CP108195">
    <property type="protein sequence ID" value="WTS11330.1"/>
    <property type="molecule type" value="Genomic_DNA"/>
</dbReference>
<protein>
    <submittedName>
        <fullName evidence="3">Uncharacterized protein</fullName>
    </submittedName>
</protein>
<proteinExistence type="predicted"/>
<dbReference type="AlphaFoldDB" id="A0AAU1U339"/>
<keyword evidence="2" id="KW-0732">Signal</keyword>
<evidence type="ECO:0000313" key="3">
    <source>
        <dbReference type="EMBL" id="WTS11330.1"/>
    </source>
</evidence>
<sequence>MRLARTIAMIGAAATAAISLGASAAHAQDDGSLVSLAGAPSLTLACFPAGQVGQGNTFTGTQNVSCSQSATQSNPTPPAVGGGNGGATSSRIVRSSAVPVPANGTAFIAAYCDTGEVATGGGYNVMPVDANVSVTFSTPGDVNGDGRADAWGVNVHNNTAEQVSVSASVICSADSATP</sequence>
<feature type="compositionally biased region" description="Polar residues" evidence="1">
    <location>
        <begin position="63"/>
        <end position="74"/>
    </location>
</feature>
<organism evidence="3">
    <name type="scientific">Streptomyces sp. NBC_00119</name>
    <dbReference type="NCBI Taxonomy" id="2975659"/>
    <lineage>
        <taxon>Bacteria</taxon>
        <taxon>Bacillati</taxon>
        <taxon>Actinomycetota</taxon>
        <taxon>Actinomycetes</taxon>
        <taxon>Kitasatosporales</taxon>
        <taxon>Streptomycetaceae</taxon>
        <taxon>Streptomyces</taxon>
    </lineage>
</organism>
<evidence type="ECO:0000256" key="1">
    <source>
        <dbReference type="SAM" id="MobiDB-lite"/>
    </source>
</evidence>
<feature type="signal peptide" evidence="2">
    <location>
        <begin position="1"/>
        <end position="27"/>
    </location>
</feature>
<name>A0AAU1U339_9ACTN</name>
<reference evidence="3" key="1">
    <citation type="submission" date="2022-10" db="EMBL/GenBank/DDBJ databases">
        <title>The complete genomes of actinobacterial strains from the NBC collection.</title>
        <authorList>
            <person name="Joergensen T.S."/>
            <person name="Alvarez Arevalo M."/>
            <person name="Sterndorff E.B."/>
            <person name="Faurdal D."/>
            <person name="Vuksanovic O."/>
            <person name="Mourched A.-S."/>
            <person name="Charusanti P."/>
            <person name="Shaw S."/>
            <person name="Blin K."/>
            <person name="Weber T."/>
        </authorList>
    </citation>
    <scope>NUCLEOTIDE SEQUENCE</scope>
    <source>
        <strain evidence="3">NBC_00119</strain>
    </source>
</reference>
<feature type="chain" id="PRO_5043468501" evidence="2">
    <location>
        <begin position="28"/>
        <end position="178"/>
    </location>
</feature>
<gene>
    <name evidence="3" type="ORF">OHU69_09765</name>
</gene>
<accession>A0AAU1U339</accession>
<evidence type="ECO:0000256" key="2">
    <source>
        <dbReference type="SAM" id="SignalP"/>
    </source>
</evidence>
<feature type="region of interest" description="Disordered" evidence="1">
    <location>
        <begin position="63"/>
        <end position="90"/>
    </location>
</feature>